<dbReference type="Pfam" id="PF00092">
    <property type="entry name" value="VWA"/>
    <property type="match status" value="1"/>
</dbReference>
<feature type="domain" description="VWFA" evidence="13">
    <location>
        <begin position="43"/>
        <end position="209"/>
    </location>
</feature>
<feature type="compositionally biased region" description="Low complexity" evidence="11">
    <location>
        <begin position="509"/>
        <end position="520"/>
    </location>
</feature>
<evidence type="ECO:0000256" key="11">
    <source>
        <dbReference type="SAM" id="MobiDB-lite"/>
    </source>
</evidence>
<dbReference type="InterPro" id="IPR002035">
    <property type="entry name" value="VWF_A"/>
</dbReference>
<reference evidence="15 16" key="1">
    <citation type="submission" date="2021-05" db="EMBL/GenBank/DDBJ databases">
        <authorList>
            <person name="Zahm M."/>
            <person name="Klopp C."/>
            <person name="Cabau C."/>
            <person name="Kuhl H."/>
            <person name="Suciu R."/>
            <person name="Ciorpac M."/>
            <person name="Holostenco D."/>
            <person name="Gessner J."/>
            <person name="Wuertz S."/>
            <person name="Hohne C."/>
            <person name="Stock M."/>
            <person name="Gislard M."/>
            <person name="Lluch J."/>
            <person name="Milhes M."/>
            <person name="Lampietro C."/>
            <person name="Lopez Roques C."/>
            <person name="Donnadieu C."/>
            <person name="Du K."/>
            <person name="Schartl M."/>
            <person name="Guiguen Y."/>
        </authorList>
    </citation>
    <scope>NUCLEOTIDE SEQUENCE [LARGE SCALE GENOMIC DNA]</scope>
    <source>
        <strain evidence="15">Hh-F2</strain>
        <tissue evidence="15">Blood</tissue>
    </source>
</reference>
<dbReference type="InterPro" id="IPR036116">
    <property type="entry name" value="FN3_sf"/>
</dbReference>
<dbReference type="SMART" id="SM00060">
    <property type="entry name" value="FN3"/>
    <property type="match status" value="3"/>
</dbReference>
<dbReference type="Pfam" id="PF00041">
    <property type="entry name" value="fn3"/>
    <property type="match status" value="1"/>
</dbReference>
<evidence type="ECO:0000259" key="13">
    <source>
        <dbReference type="PROSITE" id="PS50234"/>
    </source>
</evidence>
<feature type="compositionally biased region" description="Low complexity" evidence="11">
    <location>
        <begin position="435"/>
        <end position="446"/>
    </location>
</feature>
<comment type="subcellular location">
    <subcellularLocation>
        <location evidence="1">Secreted</location>
        <location evidence="1">Extracellular space</location>
        <location evidence="1">Extracellular matrix</location>
        <location evidence="1">Basement membrane</location>
    </subcellularLocation>
</comment>
<dbReference type="InterPro" id="IPR003961">
    <property type="entry name" value="FN3_dom"/>
</dbReference>
<accession>A0ABR0YXQ8</accession>
<dbReference type="PANTHER" id="PTHR24020:SF77">
    <property type="entry name" value="VON WILLEBRAND FACTOR A DOMAIN-CONTAINING PROTEIN 1"/>
    <property type="match status" value="1"/>
</dbReference>
<feature type="compositionally biased region" description="Basic and acidic residues" evidence="11">
    <location>
        <begin position="419"/>
        <end position="434"/>
    </location>
</feature>
<proteinExistence type="predicted"/>
<keyword evidence="3" id="KW-0272">Extracellular matrix</keyword>
<evidence type="ECO:0000256" key="5">
    <source>
        <dbReference type="ARBA" id="ARBA00022729"/>
    </source>
</evidence>
<keyword evidence="7" id="KW-0084">Basement membrane</keyword>
<dbReference type="PRINTS" id="PR00453">
    <property type="entry name" value="VWFADOMAIN"/>
</dbReference>
<dbReference type="InterPro" id="IPR050525">
    <property type="entry name" value="ECM_Assembly_Org"/>
</dbReference>
<feature type="chain" id="PRO_5046341243" description="von Willebrand factor A domain-containing protein 1" evidence="12">
    <location>
        <begin position="21"/>
        <end position="770"/>
    </location>
</feature>
<evidence type="ECO:0000256" key="10">
    <source>
        <dbReference type="ARBA" id="ARBA00046169"/>
    </source>
</evidence>
<evidence type="ECO:0000256" key="1">
    <source>
        <dbReference type="ARBA" id="ARBA00004302"/>
    </source>
</evidence>
<dbReference type="CDD" id="cd00063">
    <property type="entry name" value="FN3"/>
    <property type="match status" value="1"/>
</dbReference>
<evidence type="ECO:0000313" key="16">
    <source>
        <dbReference type="Proteomes" id="UP001369086"/>
    </source>
</evidence>
<evidence type="ECO:0000256" key="2">
    <source>
        <dbReference type="ARBA" id="ARBA00022525"/>
    </source>
</evidence>
<evidence type="ECO:0000256" key="4">
    <source>
        <dbReference type="ARBA" id="ARBA00022553"/>
    </source>
</evidence>
<keyword evidence="8" id="KW-1015">Disulfide bond</keyword>
<dbReference type="SMART" id="SM00327">
    <property type="entry name" value="VWA"/>
    <property type="match status" value="1"/>
</dbReference>
<feature type="compositionally biased region" description="Polar residues" evidence="11">
    <location>
        <begin position="325"/>
        <end position="340"/>
    </location>
</feature>
<keyword evidence="16" id="KW-1185">Reference proteome</keyword>
<evidence type="ECO:0000313" key="15">
    <source>
        <dbReference type="EMBL" id="KAK6477368.1"/>
    </source>
</evidence>
<protein>
    <recommendedName>
        <fullName evidence="9">von Willebrand factor A domain-containing protein 1</fullName>
    </recommendedName>
</protein>
<comment type="caution">
    <text evidence="15">The sequence shown here is derived from an EMBL/GenBank/DDBJ whole genome shotgun (WGS) entry which is preliminary data.</text>
</comment>
<dbReference type="InterPro" id="IPR036465">
    <property type="entry name" value="vWFA_dom_sf"/>
</dbReference>
<dbReference type="PROSITE" id="PS50234">
    <property type="entry name" value="VWFA"/>
    <property type="match status" value="1"/>
</dbReference>
<evidence type="ECO:0000256" key="8">
    <source>
        <dbReference type="ARBA" id="ARBA00023157"/>
    </source>
</evidence>
<dbReference type="SUPFAM" id="SSF53300">
    <property type="entry name" value="vWA-like"/>
    <property type="match status" value="1"/>
</dbReference>
<name>A0ABR0YXQ8_HUSHU</name>
<dbReference type="PROSITE" id="PS50853">
    <property type="entry name" value="FN3"/>
    <property type="match status" value="1"/>
</dbReference>
<evidence type="ECO:0000256" key="12">
    <source>
        <dbReference type="SAM" id="SignalP"/>
    </source>
</evidence>
<dbReference type="EMBL" id="JAHFZB010000021">
    <property type="protein sequence ID" value="KAK6477368.1"/>
    <property type="molecule type" value="Genomic_DNA"/>
</dbReference>
<dbReference type="Gene3D" id="3.40.50.410">
    <property type="entry name" value="von Willebrand factor, type A domain"/>
    <property type="match status" value="1"/>
</dbReference>
<organism evidence="15 16">
    <name type="scientific">Huso huso</name>
    <name type="common">Beluga</name>
    <name type="synonym">Acipenser huso</name>
    <dbReference type="NCBI Taxonomy" id="61971"/>
    <lineage>
        <taxon>Eukaryota</taxon>
        <taxon>Metazoa</taxon>
        <taxon>Chordata</taxon>
        <taxon>Craniata</taxon>
        <taxon>Vertebrata</taxon>
        <taxon>Euteleostomi</taxon>
        <taxon>Actinopterygii</taxon>
        <taxon>Chondrostei</taxon>
        <taxon>Acipenseriformes</taxon>
        <taxon>Acipenseridae</taxon>
        <taxon>Huso</taxon>
    </lineage>
</organism>
<comment type="function">
    <text evidence="10">Promotes matrix assembly. Involved in the organization of skeletal muscles and in the formation of neuromuscular junctions.</text>
</comment>
<evidence type="ECO:0000259" key="14">
    <source>
        <dbReference type="PROSITE" id="PS50853"/>
    </source>
</evidence>
<feature type="domain" description="Fibronectin type-III" evidence="14">
    <location>
        <begin position="661"/>
        <end position="750"/>
    </location>
</feature>
<keyword evidence="5 12" id="KW-0732">Signal</keyword>
<gene>
    <name evidence="15" type="ORF">HHUSO_G22294</name>
</gene>
<keyword evidence="2" id="KW-0964">Secreted</keyword>
<evidence type="ECO:0000256" key="9">
    <source>
        <dbReference type="ARBA" id="ARBA00029542"/>
    </source>
</evidence>
<dbReference type="SUPFAM" id="SSF49265">
    <property type="entry name" value="Fibronectin type III"/>
    <property type="match status" value="2"/>
</dbReference>
<feature type="signal peptide" evidence="12">
    <location>
        <begin position="1"/>
        <end position="20"/>
    </location>
</feature>
<keyword evidence="4" id="KW-0597">Phosphoprotein</keyword>
<dbReference type="Gene3D" id="2.60.40.10">
    <property type="entry name" value="Immunoglobulins"/>
    <property type="match status" value="2"/>
</dbReference>
<sequence length="770" mass="83170">MNFRVYVTLYCAIYVLTAVAKEIEIIEKRGVLPRCAAPLFPVDVLLLLDSSSSVTAWEFSQFLSLLMRLSSALPVGPVQVGLLSVSDFPVLEFRIGQHQTAAALQGSLGVLRQRGGDTNSGLALEWARRQGFAPGWGSRAGAHRVVVWITDGMSTDEVELPARLLKEAGVRVLLVSTGRSDHGIRTVASDHSSMFFTDTDNLPEISAQLCEAIVGSDSQSTGLSVFDIQSETASVSWPRFLIGSEGRYILEVTSWSAGRQSRVYQELDWESHGATLRNLQANTPYWLSLTSTSSSQGQRVLWGNFTTTALPGAAETLPVSSNLTASSANVREKGNNPNTLTDKKPAVSSNLSAFSANVREKGNNPNTLTDKKPAVSSNLTASSANVREKGNNPNTLTDKKPAALSLSVSSNLSASSANVREKGNNPDTLTDKKPAVSSNLSASSANVREKGNNPNTLTDKKPTDFSKLLNLKENANQVNALTEKKPAAFSANVREKGNNPNTLTDKKPAVSSNLSASSANVREKGNNPNTLTDKKPAVTPNLSVSSANTRQRGRYPNTLTDKTLTARPASPRSLILSFPSSPRSVSHYQVIFGVLPRGGGGTVGSGVTVGSLQVKGEQRGVWLTQLRPDTAYLITVTAHYRGGGQQPFSVTARTWSERLSSPQHLMLTDVTSSSLVASWAEPEEQEVRQYKVRHIDSSGKIQEHSLPGHVRTVYLRDLAPRSAHVICVSALYKHGRSAETCAKKRTLPAPVNKRRHIPYRLCAPYFNCKC</sequence>
<feature type="compositionally biased region" description="Polar residues" evidence="11">
    <location>
        <begin position="540"/>
        <end position="550"/>
    </location>
</feature>
<feature type="region of interest" description="Disordered" evidence="11">
    <location>
        <begin position="482"/>
        <end position="566"/>
    </location>
</feature>
<dbReference type="InterPro" id="IPR013783">
    <property type="entry name" value="Ig-like_fold"/>
</dbReference>
<dbReference type="PANTHER" id="PTHR24020">
    <property type="entry name" value="COLLAGEN ALPHA"/>
    <property type="match status" value="1"/>
</dbReference>
<feature type="compositionally biased region" description="Low complexity" evidence="11">
    <location>
        <begin position="402"/>
        <end position="418"/>
    </location>
</feature>
<evidence type="ECO:0000256" key="7">
    <source>
        <dbReference type="ARBA" id="ARBA00022869"/>
    </source>
</evidence>
<evidence type="ECO:0000256" key="3">
    <source>
        <dbReference type="ARBA" id="ARBA00022530"/>
    </source>
</evidence>
<keyword evidence="6" id="KW-0677">Repeat</keyword>
<feature type="compositionally biased region" description="Polar residues" evidence="11">
    <location>
        <begin position="375"/>
        <end position="396"/>
    </location>
</feature>
<evidence type="ECO:0000256" key="6">
    <source>
        <dbReference type="ARBA" id="ARBA00022737"/>
    </source>
</evidence>
<feature type="region of interest" description="Disordered" evidence="11">
    <location>
        <begin position="325"/>
        <end position="462"/>
    </location>
</feature>
<dbReference type="Proteomes" id="UP001369086">
    <property type="component" value="Unassembled WGS sequence"/>
</dbReference>